<dbReference type="Proteomes" id="UP001457282">
    <property type="component" value="Unassembled WGS sequence"/>
</dbReference>
<keyword evidence="3" id="KW-1185">Reference proteome</keyword>
<sequence>MEEAKLVQSATTQIPNPPSSVEAPPSLPPKTKKRPLDCDAHISNSTYFKIRAVLRDVLEVLRTPDFQKCKAANKIQEQVKLLMDLYKQMTAETLSAPRCNDVPEGQLLSGANPQDTRLFARPSEHKFPSGVSGEKQQAEDGQIKGAYVVGGSAFGWNFITFSTMEPVYYGMTKESFRAQAAKLTTVYPTALWVVEVH</sequence>
<accession>A0AAW1VQ94</accession>
<feature type="region of interest" description="Disordered" evidence="1">
    <location>
        <begin position="1"/>
        <end position="36"/>
    </location>
</feature>
<dbReference type="PANTHER" id="PTHR35459">
    <property type="entry name" value="T1N6.14 PROTEIN"/>
    <property type="match status" value="1"/>
</dbReference>
<dbReference type="AlphaFoldDB" id="A0AAW1VQ94"/>
<protein>
    <submittedName>
        <fullName evidence="2">Uncharacterized protein</fullName>
    </submittedName>
</protein>
<comment type="caution">
    <text evidence="2">The sequence shown here is derived from an EMBL/GenBank/DDBJ whole genome shotgun (WGS) entry which is preliminary data.</text>
</comment>
<name>A0AAW1VQ94_RUBAR</name>
<evidence type="ECO:0000256" key="1">
    <source>
        <dbReference type="SAM" id="MobiDB-lite"/>
    </source>
</evidence>
<dbReference type="PANTHER" id="PTHR35459:SF2">
    <property type="entry name" value="T1N6.14 PROTEIN"/>
    <property type="match status" value="1"/>
</dbReference>
<evidence type="ECO:0000313" key="3">
    <source>
        <dbReference type="Proteomes" id="UP001457282"/>
    </source>
</evidence>
<reference evidence="2 3" key="1">
    <citation type="journal article" date="2023" name="G3 (Bethesda)">
        <title>A chromosome-length genome assembly and annotation of blackberry (Rubus argutus, cv. 'Hillquist').</title>
        <authorList>
            <person name="Bruna T."/>
            <person name="Aryal R."/>
            <person name="Dudchenko O."/>
            <person name="Sargent D.J."/>
            <person name="Mead D."/>
            <person name="Buti M."/>
            <person name="Cavallini A."/>
            <person name="Hytonen T."/>
            <person name="Andres J."/>
            <person name="Pham M."/>
            <person name="Weisz D."/>
            <person name="Mascagni F."/>
            <person name="Usai G."/>
            <person name="Natali L."/>
            <person name="Bassil N."/>
            <person name="Fernandez G.E."/>
            <person name="Lomsadze A."/>
            <person name="Armour M."/>
            <person name="Olukolu B."/>
            <person name="Poorten T."/>
            <person name="Britton C."/>
            <person name="Davik J."/>
            <person name="Ashrafi H."/>
            <person name="Aiden E.L."/>
            <person name="Borodovsky M."/>
            <person name="Worthington M."/>
        </authorList>
    </citation>
    <scope>NUCLEOTIDE SEQUENCE [LARGE SCALE GENOMIC DNA]</scope>
    <source>
        <strain evidence="2">PI 553951</strain>
    </source>
</reference>
<dbReference type="EMBL" id="JBEDUW010000007">
    <property type="protein sequence ID" value="KAK9910468.1"/>
    <property type="molecule type" value="Genomic_DNA"/>
</dbReference>
<proteinExistence type="predicted"/>
<organism evidence="2 3">
    <name type="scientific">Rubus argutus</name>
    <name type="common">Southern blackberry</name>
    <dbReference type="NCBI Taxonomy" id="59490"/>
    <lineage>
        <taxon>Eukaryota</taxon>
        <taxon>Viridiplantae</taxon>
        <taxon>Streptophyta</taxon>
        <taxon>Embryophyta</taxon>
        <taxon>Tracheophyta</taxon>
        <taxon>Spermatophyta</taxon>
        <taxon>Magnoliopsida</taxon>
        <taxon>eudicotyledons</taxon>
        <taxon>Gunneridae</taxon>
        <taxon>Pentapetalae</taxon>
        <taxon>rosids</taxon>
        <taxon>fabids</taxon>
        <taxon>Rosales</taxon>
        <taxon>Rosaceae</taxon>
        <taxon>Rosoideae</taxon>
        <taxon>Rosoideae incertae sedis</taxon>
        <taxon>Rubus</taxon>
    </lineage>
</organism>
<evidence type="ECO:0000313" key="2">
    <source>
        <dbReference type="EMBL" id="KAK9910468.1"/>
    </source>
</evidence>
<gene>
    <name evidence="2" type="ORF">M0R45_034428</name>
</gene>